<dbReference type="GO" id="GO:0005634">
    <property type="term" value="C:nucleus"/>
    <property type="evidence" value="ECO:0007669"/>
    <property type="project" value="TreeGrafter"/>
</dbReference>
<evidence type="ECO:0000259" key="5">
    <source>
        <dbReference type="PROSITE" id="PS50245"/>
    </source>
</evidence>
<feature type="domain" description="CAP-Gly" evidence="5">
    <location>
        <begin position="189"/>
        <end position="224"/>
    </location>
</feature>
<dbReference type="EMBL" id="LN891019">
    <property type="protein sequence ID" value="CUS11494.1"/>
    <property type="molecule type" value="Genomic_DNA"/>
</dbReference>
<dbReference type="Pfam" id="PF01302">
    <property type="entry name" value="CAP_GLY"/>
    <property type="match status" value="1"/>
</dbReference>
<protein>
    <recommendedName>
        <fullName evidence="5">CAP-Gly domain-containing protein</fullName>
    </recommendedName>
</protein>
<dbReference type="Gene3D" id="2.30.30.190">
    <property type="entry name" value="CAP Gly-rich-like domain"/>
    <property type="match status" value="1"/>
</dbReference>
<dbReference type="GO" id="GO:0007021">
    <property type="term" value="P:tubulin complex assembly"/>
    <property type="evidence" value="ECO:0007669"/>
    <property type="project" value="InterPro"/>
</dbReference>
<dbReference type="Proteomes" id="UP001412239">
    <property type="component" value="Unassembled WGS sequence"/>
</dbReference>
<dbReference type="InterPro" id="IPR000626">
    <property type="entry name" value="Ubiquitin-like_dom"/>
</dbReference>
<keyword evidence="3" id="KW-0143">Chaperone</keyword>
<dbReference type="GO" id="GO:0043014">
    <property type="term" value="F:alpha-tubulin binding"/>
    <property type="evidence" value="ECO:0007669"/>
    <property type="project" value="InterPro"/>
</dbReference>
<dbReference type="PANTHER" id="PTHR18916">
    <property type="entry name" value="DYNACTIN 1-RELATED MICROTUBULE-BINDING"/>
    <property type="match status" value="1"/>
</dbReference>
<dbReference type="GO" id="GO:0051010">
    <property type="term" value="F:microtubule plus-end binding"/>
    <property type="evidence" value="ECO:0007669"/>
    <property type="project" value="TreeGrafter"/>
</dbReference>
<evidence type="ECO:0000256" key="4">
    <source>
        <dbReference type="ARBA" id="ARBA00025779"/>
    </source>
</evidence>
<dbReference type="AlphaFoldDB" id="A0A292PWK0"/>
<organism evidence="6 7">
    <name type="scientific">Tuber aestivum</name>
    <name type="common">summer truffle</name>
    <dbReference type="NCBI Taxonomy" id="59557"/>
    <lineage>
        <taxon>Eukaryota</taxon>
        <taxon>Fungi</taxon>
        <taxon>Dikarya</taxon>
        <taxon>Ascomycota</taxon>
        <taxon>Pezizomycotina</taxon>
        <taxon>Pezizomycetes</taxon>
        <taxon>Pezizales</taxon>
        <taxon>Tuberaceae</taxon>
        <taxon>Tuber</taxon>
    </lineage>
</organism>
<sequence>MSFSTVADIPVRVTSDNAASERRLSPSWSITELKNKLEPVTGIPPPSQQLTLRVPHAPQPIPIWSHDEENTQIAAFPLQPYAELHVADSRPLAARPNFADTTGVEKYVMPEEEYDKLQDSVLAWKKRNKLGRFDPDKEEKDRMELKRQYDEVGARRIVVGARCRVGASDLGRRGTIRYVGEVNEIPNGGVWVGVETDEPTGRNDGSIQGKSYFKCEAKHGSFVRPDRIEVGDFPEIDDLGDLEEI</sequence>
<dbReference type="PROSITE" id="PS50245">
    <property type="entry name" value="CAP_GLY_2"/>
    <property type="match status" value="1"/>
</dbReference>
<gene>
    <name evidence="6" type="ORF">GSTUAT00004367001</name>
</gene>
<dbReference type="InterPro" id="IPR036859">
    <property type="entry name" value="CAP-Gly_dom_sf"/>
</dbReference>
<dbReference type="InterPro" id="IPR000938">
    <property type="entry name" value="CAP-Gly_domain"/>
</dbReference>
<evidence type="ECO:0000313" key="7">
    <source>
        <dbReference type="Proteomes" id="UP001412239"/>
    </source>
</evidence>
<evidence type="ECO:0000256" key="3">
    <source>
        <dbReference type="ARBA" id="ARBA00023186"/>
    </source>
</evidence>
<dbReference type="Gene3D" id="3.10.20.90">
    <property type="entry name" value="Phosphatidylinositol 3-kinase Catalytic Subunit, Chain A, domain 1"/>
    <property type="match status" value="1"/>
</dbReference>
<keyword evidence="7" id="KW-1185">Reference proteome</keyword>
<name>A0A292PWK0_9PEZI</name>
<dbReference type="InterPro" id="IPR045172">
    <property type="entry name" value="TBCB_Ubl"/>
</dbReference>
<dbReference type="SUPFAM" id="SSF74924">
    <property type="entry name" value="Cap-Gly domain"/>
    <property type="match status" value="1"/>
</dbReference>
<proteinExistence type="inferred from homology"/>
<dbReference type="PANTHER" id="PTHR18916:SF85">
    <property type="entry name" value="TUBULIN-FOLDING COFACTOR B"/>
    <property type="match status" value="1"/>
</dbReference>
<dbReference type="Pfam" id="PF14560">
    <property type="entry name" value="Ubiquitin_2"/>
    <property type="match status" value="1"/>
</dbReference>
<evidence type="ECO:0000313" key="6">
    <source>
        <dbReference type="EMBL" id="CUS11494.1"/>
    </source>
</evidence>
<dbReference type="SMART" id="SM01052">
    <property type="entry name" value="CAP_GLY"/>
    <property type="match status" value="1"/>
</dbReference>
<evidence type="ECO:0000256" key="1">
    <source>
        <dbReference type="ARBA" id="ARBA00004496"/>
    </source>
</evidence>
<dbReference type="GO" id="GO:0005938">
    <property type="term" value="C:cell cortex"/>
    <property type="evidence" value="ECO:0007669"/>
    <property type="project" value="TreeGrafter"/>
</dbReference>
<dbReference type="InterPro" id="IPR029071">
    <property type="entry name" value="Ubiquitin-like_domsf"/>
</dbReference>
<dbReference type="CDD" id="cd01789">
    <property type="entry name" value="Ubl_TBCB"/>
    <property type="match status" value="1"/>
</dbReference>
<comment type="similarity">
    <text evidence="4">Belongs to the TBCB family.</text>
</comment>
<reference evidence="6" key="1">
    <citation type="submission" date="2015-10" db="EMBL/GenBank/DDBJ databases">
        <authorList>
            <person name="Regsiter A."/>
            <person name="william w."/>
        </authorList>
    </citation>
    <scope>NUCLEOTIDE SEQUENCE</scope>
    <source>
        <strain evidence="6">Montdore</strain>
    </source>
</reference>
<evidence type="ECO:0000256" key="2">
    <source>
        <dbReference type="ARBA" id="ARBA00022490"/>
    </source>
</evidence>
<dbReference type="GO" id="GO:0031122">
    <property type="term" value="P:cytoplasmic microtubule organization"/>
    <property type="evidence" value="ECO:0007669"/>
    <property type="project" value="TreeGrafter"/>
</dbReference>
<keyword evidence="2" id="KW-0963">Cytoplasm</keyword>
<comment type="subcellular location">
    <subcellularLocation>
        <location evidence="1">Cytoplasm</location>
    </subcellularLocation>
</comment>
<dbReference type="SUPFAM" id="SSF54236">
    <property type="entry name" value="Ubiquitin-like"/>
    <property type="match status" value="1"/>
</dbReference>
<accession>A0A292PWK0</accession>
<dbReference type="GO" id="GO:0035371">
    <property type="term" value="C:microtubule plus-end"/>
    <property type="evidence" value="ECO:0007669"/>
    <property type="project" value="TreeGrafter"/>
</dbReference>
<dbReference type="GO" id="GO:0007023">
    <property type="term" value="P:post-chaperonin tubulin folding pathway"/>
    <property type="evidence" value="ECO:0007669"/>
    <property type="project" value="InterPro"/>
</dbReference>